<keyword evidence="1 3" id="KW-0853">WD repeat</keyword>
<feature type="compositionally biased region" description="Polar residues" evidence="4">
    <location>
        <begin position="105"/>
        <end position="121"/>
    </location>
</feature>
<dbReference type="EMBL" id="JACGWO010000007">
    <property type="protein sequence ID" value="KAK4422302.1"/>
    <property type="molecule type" value="Genomic_DNA"/>
</dbReference>
<feature type="repeat" description="WD" evidence="3">
    <location>
        <begin position="215"/>
        <end position="250"/>
    </location>
</feature>
<dbReference type="SMART" id="SM00320">
    <property type="entry name" value="WD40"/>
    <property type="match status" value="4"/>
</dbReference>
<dbReference type="Gene3D" id="2.130.10.10">
    <property type="entry name" value="YVTN repeat-like/Quinoprotein amine dehydrogenase"/>
    <property type="match status" value="2"/>
</dbReference>
<evidence type="ECO:0000256" key="1">
    <source>
        <dbReference type="ARBA" id="ARBA00022574"/>
    </source>
</evidence>
<dbReference type="PROSITE" id="PS50294">
    <property type="entry name" value="WD_REPEATS_REGION"/>
    <property type="match status" value="2"/>
</dbReference>
<dbReference type="Pfam" id="PF00400">
    <property type="entry name" value="WD40"/>
    <property type="match status" value="4"/>
</dbReference>
<gene>
    <name evidence="5" type="ORF">Salat_1812500</name>
</gene>
<protein>
    <submittedName>
        <fullName evidence="5">Transcriptional corepressor LEUNIG</fullName>
    </submittedName>
</protein>
<comment type="caution">
    <text evidence="5">The sequence shown here is derived from an EMBL/GenBank/DDBJ whole genome shotgun (WGS) entry which is preliminary data.</text>
</comment>
<reference evidence="5" key="1">
    <citation type="submission" date="2020-06" db="EMBL/GenBank/DDBJ databases">
        <authorList>
            <person name="Li T."/>
            <person name="Hu X."/>
            <person name="Zhang T."/>
            <person name="Song X."/>
            <person name="Zhang H."/>
            <person name="Dai N."/>
            <person name="Sheng W."/>
            <person name="Hou X."/>
            <person name="Wei L."/>
        </authorList>
    </citation>
    <scope>NUCLEOTIDE SEQUENCE</scope>
    <source>
        <strain evidence="5">3651</strain>
        <tissue evidence="5">Leaf</tissue>
    </source>
</reference>
<dbReference type="InterPro" id="IPR036322">
    <property type="entry name" value="WD40_repeat_dom_sf"/>
</dbReference>
<organism evidence="5 6">
    <name type="scientific">Sesamum alatum</name>
    <dbReference type="NCBI Taxonomy" id="300844"/>
    <lineage>
        <taxon>Eukaryota</taxon>
        <taxon>Viridiplantae</taxon>
        <taxon>Streptophyta</taxon>
        <taxon>Embryophyta</taxon>
        <taxon>Tracheophyta</taxon>
        <taxon>Spermatophyta</taxon>
        <taxon>Magnoliopsida</taxon>
        <taxon>eudicotyledons</taxon>
        <taxon>Gunneridae</taxon>
        <taxon>Pentapetalae</taxon>
        <taxon>asterids</taxon>
        <taxon>lamiids</taxon>
        <taxon>Lamiales</taxon>
        <taxon>Pedaliaceae</taxon>
        <taxon>Sesamum</taxon>
    </lineage>
</organism>
<dbReference type="AlphaFoldDB" id="A0AAE1Y2H3"/>
<dbReference type="Proteomes" id="UP001293254">
    <property type="component" value="Unassembled WGS sequence"/>
</dbReference>
<proteinExistence type="predicted"/>
<evidence type="ECO:0000313" key="6">
    <source>
        <dbReference type="Proteomes" id="UP001293254"/>
    </source>
</evidence>
<dbReference type="InterPro" id="IPR044716">
    <property type="entry name" value="LEUNIG-like"/>
</dbReference>
<sequence length="383" mass="41341">MMLMRAVEQQYQLLQQVQRPPQQWQQQQLEGGHVLISPVPAPAPATRKYDDRLKLSKQRDPLDDASMMTVQVHGTSSGSTVIGDASVSSSSRGNDQIGIKRKQPVSYSGTVKTTSFPSVSPSMPALPQSASSSVPHLSRDEADSQDIAALNPYVLTGISCYPALRLREVSSIDTSNSSTVISCHFSTDGKLLASGDHDRKAVLWYANTMEPKATLEGHLSLVTDVRFGPNIARLATSSSDKTVKIWDVNNPGSALCTFTGHSACVTSLDWHPNKDLICSCDANGEIRYWSISGGGCVAIFMVCDAVQVRFQPLVGRFLAAATPNAVLILDAETQTCCHSLEGHKEPIDTICWDHSGEVLACVSEISASIGPRPRLLPGKSLFF</sequence>
<feature type="repeat" description="WD" evidence="3">
    <location>
        <begin position="258"/>
        <end position="299"/>
    </location>
</feature>
<dbReference type="InterPro" id="IPR015943">
    <property type="entry name" value="WD40/YVTN_repeat-like_dom_sf"/>
</dbReference>
<name>A0AAE1Y2H3_9LAMI</name>
<keyword evidence="2" id="KW-0677">Repeat</keyword>
<evidence type="ECO:0000313" key="5">
    <source>
        <dbReference type="EMBL" id="KAK4422302.1"/>
    </source>
</evidence>
<evidence type="ECO:0000256" key="2">
    <source>
        <dbReference type="ARBA" id="ARBA00022737"/>
    </source>
</evidence>
<dbReference type="GO" id="GO:0003714">
    <property type="term" value="F:transcription corepressor activity"/>
    <property type="evidence" value="ECO:0007669"/>
    <property type="project" value="InterPro"/>
</dbReference>
<evidence type="ECO:0000256" key="4">
    <source>
        <dbReference type="SAM" id="MobiDB-lite"/>
    </source>
</evidence>
<reference evidence="5" key="2">
    <citation type="journal article" date="2024" name="Plant">
        <title>Genomic evolution and insights into agronomic trait innovations of Sesamum species.</title>
        <authorList>
            <person name="Miao H."/>
            <person name="Wang L."/>
            <person name="Qu L."/>
            <person name="Liu H."/>
            <person name="Sun Y."/>
            <person name="Le M."/>
            <person name="Wang Q."/>
            <person name="Wei S."/>
            <person name="Zheng Y."/>
            <person name="Lin W."/>
            <person name="Duan Y."/>
            <person name="Cao H."/>
            <person name="Xiong S."/>
            <person name="Wang X."/>
            <person name="Wei L."/>
            <person name="Li C."/>
            <person name="Ma Q."/>
            <person name="Ju M."/>
            <person name="Zhao R."/>
            <person name="Li G."/>
            <person name="Mu C."/>
            <person name="Tian Q."/>
            <person name="Mei H."/>
            <person name="Zhang T."/>
            <person name="Gao T."/>
            <person name="Zhang H."/>
        </authorList>
    </citation>
    <scope>NUCLEOTIDE SEQUENCE</scope>
    <source>
        <strain evidence="5">3651</strain>
    </source>
</reference>
<feature type="compositionally biased region" description="Polar residues" evidence="4">
    <location>
        <begin position="73"/>
        <end position="94"/>
    </location>
</feature>
<keyword evidence="6" id="KW-1185">Reference proteome</keyword>
<dbReference type="InterPro" id="IPR001680">
    <property type="entry name" value="WD40_rpt"/>
</dbReference>
<evidence type="ECO:0000256" key="3">
    <source>
        <dbReference type="PROSITE-ProRule" id="PRU00221"/>
    </source>
</evidence>
<feature type="region of interest" description="Disordered" evidence="4">
    <location>
        <begin position="73"/>
        <end position="140"/>
    </location>
</feature>
<feature type="repeat" description="WD" evidence="3">
    <location>
        <begin position="173"/>
        <end position="214"/>
    </location>
</feature>
<accession>A0AAE1Y2H3</accession>
<dbReference type="PANTHER" id="PTHR44376">
    <property type="entry name" value="TRANSCRIPTIONAL REGULATOR OF FILAMENTOUS GROWTH FLO8"/>
    <property type="match status" value="1"/>
</dbReference>
<dbReference type="PROSITE" id="PS50082">
    <property type="entry name" value="WD_REPEATS_2"/>
    <property type="match status" value="3"/>
</dbReference>
<dbReference type="PROSITE" id="PS00678">
    <property type="entry name" value="WD_REPEATS_1"/>
    <property type="match status" value="1"/>
</dbReference>
<dbReference type="PANTHER" id="PTHR44376:SF17">
    <property type="entry name" value="TRANSCRIPTIONAL COREPRESSOR LEUNIG-LIKE ISOFORM X1"/>
    <property type="match status" value="1"/>
</dbReference>
<dbReference type="InterPro" id="IPR019775">
    <property type="entry name" value="WD40_repeat_CS"/>
</dbReference>
<dbReference type="SUPFAM" id="SSF50978">
    <property type="entry name" value="WD40 repeat-like"/>
    <property type="match status" value="1"/>
</dbReference>